<reference evidence="1" key="1">
    <citation type="submission" date="2021-06" db="EMBL/GenBank/DDBJ databases">
        <authorList>
            <person name="Kallberg Y."/>
            <person name="Tangrot J."/>
            <person name="Rosling A."/>
        </authorList>
    </citation>
    <scope>NUCLEOTIDE SEQUENCE</scope>
    <source>
        <strain evidence="1">87-6 pot B 2015</strain>
    </source>
</reference>
<keyword evidence="2" id="KW-1185">Reference proteome</keyword>
<accession>A0A9N9EZL5</accession>
<dbReference type="AlphaFoldDB" id="A0A9N9EZL5"/>
<dbReference type="Proteomes" id="UP000789375">
    <property type="component" value="Unassembled WGS sequence"/>
</dbReference>
<gene>
    <name evidence="1" type="ORF">FMOSSE_LOCUS3970</name>
</gene>
<evidence type="ECO:0000313" key="2">
    <source>
        <dbReference type="Proteomes" id="UP000789375"/>
    </source>
</evidence>
<organism evidence="1 2">
    <name type="scientific">Funneliformis mosseae</name>
    <name type="common">Endomycorrhizal fungus</name>
    <name type="synonym">Glomus mosseae</name>
    <dbReference type="NCBI Taxonomy" id="27381"/>
    <lineage>
        <taxon>Eukaryota</taxon>
        <taxon>Fungi</taxon>
        <taxon>Fungi incertae sedis</taxon>
        <taxon>Mucoromycota</taxon>
        <taxon>Glomeromycotina</taxon>
        <taxon>Glomeromycetes</taxon>
        <taxon>Glomerales</taxon>
        <taxon>Glomeraceae</taxon>
        <taxon>Funneliformis</taxon>
    </lineage>
</organism>
<dbReference type="EMBL" id="CAJVPP010000636">
    <property type="protein sequence ID" value="CAG8499661.1"/>
    <property type="molecule type" value="Genomic_DNA"/>
</dbReference>
<evidence type="ECO:0000313" key="1">
    <source>
        <dbReference type="EMBL" id="CAG8499661.1"/>
    </source>
</evidence>
<comment type="caution">
    <text evidence="1">The sequence shown here is derived from an EMBL/GenBank/DDBJ whole genome shotgun (WGS) entry which is preliminary data.</text>
</comment>
<sequence length="88" mass="9613">MIDRVTLQMETYGTAAKHGILSSIAHGVRNERCMNYCENGKNIIISFMLNAAVNNESVRSITRVSHVITSSKALPNLHLSKVIPSSAT</sequence>
<proteinExistence type="predicted"/>
<name>A0A9N9EZL5_FUNMO</name>
<protein>
    <submittedName>
        <fullName evidence="1">5861_t:CDS:1</fullName>
    </submittedName>
</protein>